<organism evidence="1 2">
    <name type="scientific">Stegodyphus mimosarum</name>
    <name type="common">African social velvet spider</name>
    <dbReference type="NCBI Taxonomy" id="407821"/>
    <lineage>
        <taxon>Eukaryota</taxon>
        <taxon>Metazoa</taxon>
        <taxon>Ecdysozoa</taxon>
        <taxon>Arthropoda</taxon>
        <taxon>Chelicerata</taxon>
        <taxon>Arachnida</taxon>
        <taxon>Araneae</taxon>
        <taxon>Araneomorphae</taxon>
        <taxon>Entelegynae</taxon>
        <taxon>Eresoidea</taxon>
        <taxon>Eresidae</taxon>
        <taxon>Stegodyphus</taxon>
    </lineage>
</organism>
<name>A0A087TFZ2_STEMI</name>
<reference evidence="1 2" key="1">
    <citation type="submission" date="2013-11" db="EMBL/GenBank/DDBJ databases">
        <title>Genome sequencing of Stegodyphus mimosarum.</title>
        <authorList>
            <person name="Bechsgaard J."/>
        </authorList>
    </citation>
    <scope>NUCLEOTIDE SEQUENCE [LARGE SCALE GENOMIC DNA]</scope>
</reference>
<feature type="non-terminal residue" evidence="1">
    <location>
        <position position="147"/>
    </location>
</feature>
<evidence type="ECO:0000313" key="2">
    <source>
        <dbReference type="Proteomes" id="UP000054359"/>
    </source>
</evidence>
<evidence type="ECO:0000313" key="1">
    <source>
        <dbReference type="EMBL" id="KFM64031.1"/>
    </source>
</evidence>
<protein>
    <submittedName>
        <fullName evidence="1">Nephrocystin-1</fullName>
    </submittedName>
</protein>
<sequence>MSIKLELSFNKSKNQRNLLNISFFHMWIFRARVLKVHNTVPFMIHHDTSHPEHPSVLKKFRNRRKLPRLVVSIFNPEQNLNHQICTLPTSLIGPVCSIPVLSLYREITADDLLERPSSDSTQRITSPYLATFSRIFNEVDFADVLRV</sequence>
<proteinExistence type="predicted"/>
<dbReference type="OrthoDB" id="5340910at2759"/>
<dbReference type="Proteomes" id="UP000054359">
    <property type="component" value="Unassembled WGS sequence"/>
</dbReference>
<accession>A0A087TFZ2</accession>
<dbReference type="STRING" id="407821.A0A087TFZ2"/>
<gene>
    <name evidence="1" type="ORF">X975_15449</name>
</gene>
<keyword evidence="2" id="KW-1185">Reference proteome</keyword>
<dbReference type="AlphaFoldDB" id="A0A087TFZ2"/>
<dbReference type="EMBL" id="KK115034">
    <property type="protein sequence ID" value="KFM64031.1"/>
    <property type="molecule type" value="Genomic_DNA"/>
</dbReference>